<proteinExistence type="predicted"/>
<organism evidence="5 6">
    <name type="scientific">Oopsacas minuta</name>
    <dbReference type="NCBI Taxonomy" id="111878"/>
    <lineage>
        <taxon>Eukaryota</taxon>
        <taxon>Metazoa</taxon>
        <taxon>Porifera</taxon>
        <taxon>Hexactinellida</taxon>
        <taxon>Hexasterophora</taxon>
        <taxon>Lyssacinosida</taxon>
        <taxon>Leucopsacidae</taxon>
        <taxon>Oopsacas</taxon>
    </lineage>
</organism>
<sequence length="199" mass="22497">MVVLVRGHSQGELWGLAHDPITSTFATISDDATLRIWNMDMQEMMYIKELPFGGRAVAYSNNGKYIVVGLLNGKILFFSSETMESKGELSNRNTEITVLKFSPDDRYLAAASKDREIDIYSTTKECRVGVGKGSSATIVHLDWDISSKIVRINSMAREVLYFEAPRGKRVFISKDNMPEWKTLTCTMSDDTKGVWWVYS</sequence>
<accession>A0AAV7K3L6</accession>
<evidence type="ECO:0000256" key="2">
    <source>
        <dbReference type="ARBA" id="ARBA00022737"/>
    </source>
</evidence>
<evidence type="ECO:0000313" key="5">
    <source>
        <dbReference type="EMBL" id="KAI6655844.1"/>
    </source>
</evidence>
<keyword evidence="1 3" id="KW-0853">WD repeat</keyword>
<name>A0AAV7K3L6_9METZ</name>
<dbReference type="InterPro" id="IPR050630">
    <property type="entry name" value="WD_repeat_EMAP"/>
</dbReference>
<dbReference type="InterPro" id="IPR055442">
    <property type="entry name" value="Beta-prop_EML-like_2nd"/>
</dbReference>
<evidence type="ECO:0000256" key="1">
    <source>
        <dbReference type="ARBA" id="ARBA00022574"/>
    </source>
</evidence>
<evidence type="ECO:0000256" key="3">
    <source>
        <dbReference type="PROSITE-ProRule" id="PRU00221"/>
    </source>
</evidence>
<protein>
    <recommendedName>
        <fullName evidence="4">EML-like second beta-propeller domain-containing protein</fullName>
    </recommendedName>
</protein>
<dbReference type="PANTHER" id="PTHR13720">
    <property type="entry name" value="WD-40 REPEAT PROTEIN"/>
    <property type="match status" value="1"/>
</dbReference>
<keyword evidence="2" id="KW-0677">Repeat</keyword>
<comment type="caution">
    <text evidence="5">The sequence shown here is derived from an EMBL/GenBank/DDBJ whole genome shotgun (WGS) entry which is preliminary data.</text>
</comment>
<dbReference type="AlphaFoldDB" id="A0AAV7K3L6"/>
<dbReference type="GO" id="GO:0008017">
    <property type="term" value="F:microtubule binding"/>
    <property type="evidence" value="ECO:0007669"/>
    <property type="project" value="TreeGrafter"/>
</dbReference>
<gene>
    <name evidence="5" type="ORF">LOD99_11358</name>
</gene>
<dbReference type="EMBL" id="JAKMXF010000168">
    <property type="protein sequence ID" value="KAI6655844.1"/>
    <property type="molecule type" value="Genomic_DNA"/>
</dbReference>
<dbReference type="PROSITE" id="PS50082">
    <property type="entry name" value="WD_REPEATS_2"/>
    <property type="match status" value="1"/>
</dbReference>
<feature type="repeat" description="WD" evidence="3">
    <location>
        <begin position="89"/>
        <end position="121"/>
    </location>
</feature>
<dbReference type="Pfam" id="PF23414">
    <property type="entry name" value="Beta-prop_EML_2"/>
    <property type="match status" value="1"/>
</dbReference>
<feature type="domain" description="EML-like second beta-propeller" evidence="4">
    <location>
        <begin position="13"/>
        <end position="195"/>
    </location>
</feature>
<dbReference type="InterPro" id="IPR015943">
    <property type="entry name" value="WD40/YVTN_repeat-like_dom_sf"/>
</dbReference>
<dbReference type="Gene3D" id="2.130.10.10">
    <property type="entry name" value="YVTN repeat-like/Quinoprotein amine dehydrogenase"/>
    <property type="match status" value="1"/>
</dbReference>
<evidence type="ECO:0000313" key="6">
    <source>
        <dbReference type="Proteomes" id="UP001165289"/>
    </source>
</evidence>
<dbReference type="InterPro" id="IPR001680">
    <property type="entry name" value="WD40_rpt"/>
</dbReference>
<dbReference type="PANTHER" id="PTHR13720:SF33">
    <property type="entry name" value="HELP DOMAIN-CONTAINING PROTEIN"/>
    <property type="match status" value="1"/>
</dbReference>
<keyword evidence="6" id="KW-1185">Reference proteome</keyword>
<dbReference type="SMART" id="SM00320">
    <property type="entry name" value="WD40"/>
    <property type="match status" value="3"/>
</dbReference>
<evidence type="ECO:0000259" key="4">
    <source>
        <dbReference type="Pfam" id="PF23414"/>
    </source>
</evidence>
<dbReference type="SUPFAM" id="SSF117289">
    <property type="entry name" value="Nucleoporin domain"/>
    <property type="match status" value="1"/>
</dbReference>
<dbReference type="Proteomes" id="UP001165289">
    <property type="component" value="Unassembled WGS sequence"/>
</dbReference>
<reference evidence="5 6" key="1">
    <citation type="journal article" date="2023" name="BMC Biol.">
        <title>The compact genome of the sponge Oopsacas minuta (Hexactinellida) is lacking key metazoan core genes.</title>
        <authorList>
            <person name="Santini S."/>
            <person name="Schenkelaars Q."/>
            <person name="Jourda C."/>
            <person name="Duchesne M."/>
            <person name="Belahbib H."/>
            <person name="Rocher C."/>
            <person name="Selva M."/>
            <person name="Riesgo A."/>
            <person name="Vervoort M."/>
            <person name="Leys S.P."/>
            <person name="Kodjabachian L."/>
            <person name="Le Bivic A."/>
            <person name="Borchiellini C."/>
            <person name="Claverie J.M."/>
            <person name="Renard E."/>
        </authorList>
    </citation>
    <scope>NUCLEOTIDE SEQUENCE [LARGE SCALE GENOMIC DNA]</scope>
    <source>
        <strain evidence="5">SPO-2</strain>
    </source>
</reference>